<keyword evidence="6" id="KW-0326">Glycosidase</keyword>
<evidence type="ECO:0000259" key="7">
    <source>
        <dbReference type="SMART" id="SM00813"/>
    </source>
</evidence>
<name>A0ABD5Y735_9EURY</name>
<dbReference type="InterPro" id="IPR013780">
    <property type="entry name" value="Glyco_hydro_b"/>
</dbReference>
<comment type="similarity">
    <text evidence="2">Belongs to the glycosyl hydrolase 51 family.</text>
</comment>
<gene>
    <name evidence="8" type="ORF">ACFQMA_22960</name>
</gene>
<dbReference type="GeneID" id="78823030"/>
<dbReference type="GO" id="GO:0046556">
    <property type="term" value="F:alpha-L-arabinofuranosidase activity"/>
    <property type="evidence" value="ECO:0007669"/>
    <property type="project" value="UniProtKB-EC"/>
</dbReference>
<evidence type="ECO:0000256" key="6">
    <source>
        <dbReference type="ARBA" id="ARBA00023295"/>
    </source>
</evidence>
<dbReference type="RefSeq" id="WP_274323737.1">
    <property type="nucleotide sequence ID" value="NZ_CP118158.1"/>
</dbReference>
<keyword evidence="4" id="KW-0378">Hydrolase</keyword>
<dbReference type="Pfam" id="PF06964">
    <property type="entry name" value="Alpha-L-AF_C"/>
    <property type="match status" value="1"/>
</dbReference>
<reference evidence="8 9" key="1">
    <citation type="journal article" date="2019" name="Int. J. Syst. Evol. Microbiol.">
        <title>The Global Catalogue of Microorganisms (GCM) 10K type strain sequencing project: providing services to taxonomists for standard genome sequencing and annotation.</title>
        <authorList>
            <consortium name="The Broad Institute Genomics Platform"/>
            <consortium name="The Broad Institute Genome Sequencing Center for Infectious Disease"/>
            <person name="Wu L."/>
            <person name="Ma J."/>
        </authorList>
    </citation>
    <scope>NUCLEOTIDE SEQUENCE [LARGE SCALE GENOMIC DNA]</scope>
    <source>
        <strain evidence="8 9">XZYJT29</strain>
    </source>
</reference>
<feature type="domain" description="Alpha-L-arabinofuranosidase C-terminal" evidence="7">
    <location>
        <begin position="298"/>
        <end position="484"/>
    </location>
</feature>
<dbReference type="Pfam" id="PF22848">
    <property type="entry name" value="ASD1_dom"/>
    <property type="match status" value="1"/>
</dbReference>
<evidence type="ECO:0000256" key="2">
    <source>
        <dbReference type="ARBA" id="ARBA00007186"/>
    </source>
</evidence>
<comment type="catalytic activity">
    <reaction evidence="1">
        <text>Hydrolysis of terminal non-reducing alpha-L-arabinofuranoside residues in alpha-L-arabinosides.</text>
        <dbReference type="EC" id="3.2.1.55"/>
    </reaction>
</comment>
<keyword evidence="9" id="KW-1185">Reference proteome</keyword>
<evidence type="ECO:0000313" key="9">
    <source>
        <dbReference type="Proteomes" id="UP001596432"/>
    </source>
</evidence>
<evidence type="ECO:0000256" key="1">
    <source>
        <dbReference type="ARBA" id="ARBA00001462"/>
    </source>
</evidence>
<evidence type="ECO:0000313" key="8">
    <source>
        <dbReference type="EMBL" id="MFC7142681.1"/>
    </source>
</evidence>
<evidence type="ECO:0000256" key="3">
    <source>
        <dbReference type="ARBA" id="ARBA00012670"/>
    </source>
</evidence>
<dbReference type="SMART" id="SM00813">
    <property type="entry name" value="Alpha-L-AF_C"/>
    <property type="match status" value="1"/>
</dbReference>
<dbReference type="InterPro" id="IPR055235">
    <property type="entry name" value="ASD1_cat"/>
</dbReference>
<keyword evidence="5" id="KW-0119">Carbohydrate metabolism</keyword>
<protein>
    <recommendedName>
        <fullName evidence="3">non-reducing end alpha-L-arabinofuranosidase</fullName>
        <ecNumber evidence="3">3.2.1.55</ecNumber>
    </recommendedName>
</protein>
<dbReference type="SUPFAM" id="SSF51011">
    <property type="entry name" value="Glycosyl hydrolase domain"/>
    <property type="match status" value="1"/>
</dbReference>
<dbReference type="Gene3D" id="2.60.40.1180">
    <property type="entry name" value="Golgi alpha-mannosidase II"/>
    <property type="match status" value="1"/>
</dbReference>
<dbReference type="AlphaFoldDB" id="A0ABD5Y735"/>
<dbReference type="Proteomes" id="UP001596432">
    <property type="component" value="Unassembled WGS sequence"/>
</dbReference>
<dbReference type="SUPFAM" id="SSF51445">
    <property type="entry name" value="(Trans)glycosidases"/>
    <property type="match status" value="1"/>
</dbReference>
<dbReference type="EC" id="3.2.1.55" evidence="3"/>
<accession>A0ABD5Y735</accession>
<proteinExistence type="inferred from homology"/>
<dbReference type="EMBL" id="JBHTAS010000001">
    <property type="protein sequence ID" value="MFC7142681.1"/>
    <property type="molecule type" value="Genomic_DNA"/>
</dbReference>
<evidence type="ECO:0000256" key="4">
    <source>
        <dbReference type="ARBA" id="ARBA00022801"/>
    </source>
</evidence>
<comment type="caution">
    <text evidence="8">The sequence shown here is derived from an EMBL/GenBank/DDBJ whole genome shotgun (WGS) entry which is preliminary data.</text>
</comment>
<sequence>MPVDTVHISRHDTIGRVEPEVHGHFAEHLGRCIYGGIWVGEDDRVPTDDGFRTDTVELLTDLDLRLLRWPGGCFADDYHWRDGVGPREERSPQPNHFWAQGREKSNVESNEFGTEEFMRLCERVDAEPMLAANVGSGTPAEAQNWVEYCNSDTDVALGQERAENGHSEPHDVTYWGVGNENWGCGGNFDPETYAREFRRFAHFMRLAGAEETIACGHIEDDWNRRFLAELTEPDMLDHLSIHRYFGRFGRDCGSATEFDEEQYYLLLAESLKVGRDVDRAAAAIETYASTDDVGIAVDEWGAWHPEATSDNGLEQENSVRDAVAAAGVLDDFNHRADLVSMANIAQTVNVLQCVVQTDEEAAWPTPTYRLFDLYRPHAGATALRTTVDTDAVETDLWEVPLVSASATTDDDGTYVTLSNRALDEERAVRVALDREVSDATGEVLFADHDPADYSTRENAEEFEATDLDVSIEDGAPVVELPPNSVAGLSVESA</sequence>
<dbReference type="InterPro" id="IPR010720">
    <property type="entry name" value="Alpha-L-AF_C"/>
</dbReference>
<dbReference type="Gene3D" id="3.20.20.80">
    <property type="entry name" value="Glycosidases"/>
    <property type="match status" value="1"/>
</dbReference>
<dbReference type="InterPro" id="IPR017853">
    <property type="entry name" value="GH"/>
</dbReference>
<dbReference type="PANTHER" id="PTHR43576">
    <property type="entry name" value="ALPHA-L-ARABINOFURANOSIDASE C-RELATED"/>
    <property type="match status" value="1"/>
</dbReference>
<evidence type="ECO:0000256" key="5">
    <source>
        <dbReference type="ARBA" id="ARBA00023277"/>
    </source>
</evidence>
<dbReference type="PANTHER" id="PTHR43576:SF2">
    <property type="entry name" value="INTRACELLULAR EXO-ALPHA-L-ARABINOFURANOSIDASE 2"/>
    <property type="match status" value="1"/>
</dbReference>
<organism evidence="8 9">
    <name type="scientific">Halosimplex aquaticum</name>
    <dbReference type="NCBI Taxonomy" id="3026162"/>
    <lineage>
        <taxon>Archaea</taxon>
        <taxon>Methanobacteriati</taxon>
        <taxon>Methanobacteriota</taxon>
        <taxon>Stenosarchaea group</taxon>
        <taxon>Halobacteria</taxon>
        <taxon>Halobacteriales</taxon>
        <taxon>Haloarculaceae</taxon>
        <taxon>Halosimplex</taxon>
    </lineage>
</organism>